<evidence type="ECO:0000259" key="6">
    <source>
        <dbReference type="Pfam" id="PF00149"/>
    </source>
</evidence>
<keyword evidence="5" id="KW-0464">Manganese</keyword>
<protein>
    <recommendedName>
        <fullName evidence="6">Calcineurin-like phosphoesterase domain-containing protein</fullName>
    </recommendedName>
</protein>
<keyword evidence="3" id="KW-0479">Metal-binding</keyword>
<comment type="caution">
    <text evidence="7">The sequence shown here is derived from an EMBL/GenBank/DDBJ whole genome shotgun (WGS) entry which is preliminary data.</text>
</comment>
<dbReference type="GO" id="GO:0046872">
    <property type="term" value="F:metal ion binding"/>
    <property type="evidence" value="ECO:0007669"/>
    <property type="project" value="UniProtKB-KW"/>
</dbReference>
<reference evidence="8" key="1">
    <citation type="submission" date="2017-09" db="EMBL/GenBank/DDBJ databases">
        <title>Depth-based differentiation of microbial function through sediment-hosted aquifers and enrichment of novel symbionts in the deep terrestrial subsurface.</title>
        <authorList>
            <person name="Probst A.J."/>
            <person name="Ladd B."/>
            <person name="Jarett J.K."/>
            <person name="Geller-Mcgrath D.E."/>
            <person name="Sieber C.M.K."/>
            <person name="Emerson J.B."/>
            <person name="Anantharaman K."/>
            <person name="Thomas B.C."/>
            <person name="Malmstrom R."/>
            <person name="Stieglmeier M."/>
            <person name="Klingl A."/>
            <person name="Woyke T."/>
            <person name="Ryan C.M."/>
            <person name="Banfield J.F."/>
        </authorList>
    </citation>
    <scope>NUCLEOTIDE SEQUENCE [LARGE SCALE GENOMIC DNA]</scope>
</reference>
<dbReference type="InterPro" id="IPR043461">
    <property type="entry name" value="LpxH-like"/>
</dbReference>
<evidence type="ECO:0000256" key="1">
    <source>
        <dbReference type="ARBA" id="ARBA00022475"/>
    </source>
</evidence>
<sequence>MSTLVFSDTHFGKKFHKRRFDALSKLISKSDKIIINGDFWEGLAISFGDFLASDWNKLFPLLKQKQTIYIYGNHDHQMYSDDRVYQFCNQAVTEYTLETPLHKYLFRHGHEFLFPKHSEKCLREHMNQAGTRVRKFKLAVANVIQQVGFGLFGPKILPSFINYISAQERQSIGLPDQLLVCGHTHRPHANKKTGFLDIGFFNFGWANYVEIDNTGNYKLVSNRY</sequence>
<proteinExistence type="predicted"/>
<evidence type="ECO:0000256" key="4">
    <source>
        <dbReference type="ARBA" id="ARBA00023136"/>
    </source>
</evidence>
<evidence type="ECO:0000256" key="2">
    <source>
        <dbReference type="ARBA" id="ARBA00022519"/>
    </source>
</evidence>
<keyword evidence="2" id="KW-0997">Cell inner membrane</keyword>
<dbReference type="EMBL" id="PEYU01000099">
    <property type="protein sequence ID" value="PIS21984.1"/>
    <property type="molecule type" value="Genomic_DNA"/>
</dbReference>
<dbReference type="AlphaFoldDB" id="A0A2H0XAN4"/>
<dbReference type="GO" id="GO:0008758">
    <property type="term" value="F:UDP-2,3-diacylglucosamine hydrolase activity"/>
    <property type="evidence" value="ECO:0007669"/>
    <property type="project" value="TreeGrafter"/>
</dbReference>
<keyword evidence="4" id="KW-0472">Membrane</keyword>
<dbReference type="GO" id="GO:0009245">
    <property type="term" value="P:lipid A biosynthetic process"/>
    <property type="evidence" value="ECO:0007669"/>
    <property type="project" value="TreeGrafter"/>
</dbReference>
<organism evidence="7 8">
    <name type="scientific">candidate division WWE3 bacterium CG08_land_8_20_14_0_20_41_10</name>
    <dbReference type="NCBI Taxonomy" id="1975085"/>
    <lineage>
        <taxon>Bacteria</taxon>
        <taxon>Katanobacteria</taxon>
    </lineage>
</organism>
<dbReference type="Gene3D" id="3.60.21.10">
    <property type="match status" value="1"/>
</dbReference>
<dbReference type="Proteomes" id="UP000231252">
    <property type="component" value="Unassembled WGS sequence"/>
</dbReference>
<name>A0A2H0XAN4_UNCKA</name>
<accession>A0A2H0XAN4</accession>
<evidence type="ECO:0000256" key="5">
    <source>
        <dbReference type="ARBA" id="ARBA00023211"/>
    </source>
</evidence>
<feature type="domain" description="Calcineurin-like phosphoesterase" evidence="6">
    <location>
        <begin position="1"/>
        <end position="187"/>
    </location>
</feature>
<evidence type="ECO:0000256" key="3">
    <source>
        <dbReference type="ARBA" id="ARBA00022723"/>
    </source>
</evidence>
<dbReference type="PANTHER" id="PTHR34990">
    <property type="entry name" value="UDP-2,3-DIACYLGLUCOSAMINE HYDROLASE-RELATED"/>
    <property type="match status" value="1"/>
</dbReference>
<dbReference type="GO" id="GO:0016020">
    <property type="term" value="C:membrane"/>
    <property type="evidence" value="ECO:0007669"/>
    <property type="project" value="GOC"/>
</dbReference>
<dbReference type="PANTHER" id="PTHR34990:SF2">
    <property type="entry name" value="BLL8164 PROTEIN"/>
    <property type="match status" value="1"/>
</dbReference>
<dbReference type="Pfam" id="PF00149">
    <property type="entry name" value="Metallophos"/>
    <property type="match status" value="1"/>
</dbReference>
<dbReference type="SUPFAM" id="SSF56300">
    <property type="entry name" value="Metallo-dependent phosphatases"/>
    <property type="match status" value="1"/>
</dbReference>
<evidence type="ECO:0000313" key="7">
    <source>
        <dbReference type="EMBL" id="PIS21984.1"/>
    </source>
</evidence>
<evidence type="ECO:0000313" key="8">
    <source>
        <dbReference type="Proteomes" id="UP000231252"/>
    </source>
</evidence>
<keyword evidence="1" id="KW-1003">Cell membrane</keyword>
<dbReference type="InterPro" id="IPR004843">
    <property type="entry name" value="Calcineurin-like_PHP"/>
</dbReference>
<dbReference type="InterPro" id="IPR029052">
    <property type="entry name" value="Metallo-depent_PP-like"/>
</dbReference>
<gene>
    <name evidence="7" type="ORF">COT50_04325</name>
</gene>